<evidence type="ECO:0000313" key="2">
    <source>
        <dbReference type="EMBL" id="KEY63672.1"/>
    </source>
</evidence>
<name>A0A084AEE3_LACLC</name>
<evidence type="ECO:0000256" key="1">
    <source>
        <dbReference type="SAM" id="Phobius"/>
    </source>
</evidence>
<dbReference type="InterPro" id="IPR003425">
    <property type="entry name" value="CCB3/YggT"/>
</dbReference>
<dbReference type="RefSeq" id="WP_011676877.1">
    <property type="nucleotide sequence ID" value="NZ_AZSI01000003.1"/>
</dbReference>
<accession>A0A084AEE3</accession>
<keyword evidence="1" id="KW-0472">Membrane</keyword>
<sequence>MPIIITIINWLLRLLDFYSIILIIYALMSWIPNLYETWFGRLIVKVSRPYLSLFENLPLQIWGLDFTILVALIVLQFVQRFIIIVFNGVFH</sequence>
<evidence type="ECO:0000313" key="3">
    <source>
        <dbReference type="Proteomes" id="UP000028401"/>
    </source>
</evidence>
<protein>
    <submittedName>
        <fullName evidence="2">Cell division membrane protein</fullName>
    </submittedName>
</protein>
<dbReference type="GO" id="GO:0051301">
    <property type="term" value="P:cell division"/>
    <property type="evidence" value="ECO:0007669"/>
    <property type="project" value="UniProtKB-KW"/>
</dbReference>
<dbReference type="PATRIC" id="fig|1415168.3.peg.132"/>
<keyword evidence="1" id="KW-1133">Transmembrane helix</keyword>
<keyword evidence="2" id="KW-0131">Cell cycle</keyword>
<comment type="caution">
    <text evidence="2">The sequence shown here is derived from an EMBL/GenBank/DDBJ whole genome shotgun (WGS) entry which is preliminary data.</text>
</comment>
<keyword evidence="1" id="KW-0812">Transmembrane</keyword>
<feature type="transmembrane region" description="Helical" evidence="1">
    <location>
        <begin position="66"/>
        <end position="90"/>
    </location>
</feature>
<dbReference type="Proteomes" id="UP000028401">
    <property type="component" value="Unassembled WGS sequence"/>
</dbReference>
<gene>
    <name evidence="2" type="ORF">U725_00120</name>
</gene>
<feature type="transmembrane region" description="Helical" evidence="1">
    <location>
        <begin position="12"/>
        <end position="31"/>
    </location>
</feature>
<keyword evidence="2" id="KW-0132">Cell division</keyword>
<dbReference type="EMBL" id="AZSI01000003">
    <property type="protein sequence ID" value="KEY63672.1"/>
    <property type="molecule type" value="Genomic_DNA"/>
</dbReference>
<dbReference type="Pfam" id="PF02325">
    <property type="entry name" value="CCB3_YggT"/>
    <property type="match status" value="1"/>
</dbReference>
<reference evidence="2 3" key="1">
    <citation type="submission" date="2014-06" db="EMBL/GenBank/DDBJ databases">
        <title>Draft genome sequence of the putrescine producing strain Lactococcus lactis subsp cremoris GE214.</title>
        <authorList>
            <person name="Ladero V."/>
            <person name="Linares D.M."/>
            <person name="del Rio B."/>
            <person name="Mayo B."/>
            <person name="Martin M.C."/>
            <person name="Fernandez M."/>
            <person name="Alvarez M.A."/>
        </authorList>
    </citation>
    <scope>NUCLEOTIDE SEQUENCE [LARGE SCALE GENOMIC DNA]</scope>
    <source>
        <strain evidence="2 3">GE214</strain>
    </source>
</reference>
<proteinExistence type="predicted"/>
<organism evidence="2 3">
    <name type="scientific">Lactococcus cremoris subsp. cremoris GE214</name>
    <dbReference type="NCBI Taxonomy" id="1415168"/>
    <lineage>
        <taxon>Bacteria</taxon>
        <taxon>Bacillati</taxon>
        <taxon>Bacillota</taxon>
        <taxon>Bacilli</taxon>
        <taxon>Lactobacillales</taxon>
        <taxon>Streptococcaceae</taxon>
        <taxon>Lactococcus</taxon>
        <taxon>Lactococcus cremoris subsp. cremoris</taxon>
    </lineage>
</organism>
<dbReference type="GO" id="GO:0016020">
    <property type="term" value="C:membrane"/>
    <property type="evidence" value="ECO:0007669"/>
    <property type="project" value="InterPro"/>
</dbReference>
<dbReference type="AlphaFoldDB" id="A0A084AEE3"/>